<dbReference type="SUPFAM" id="SSF55874">
    <property type="entry name" value="ATPase domain of HSP90 chaperone/DNA topoisomerase II/histidine kinase"/>
    <property type="match status" value="1"/>
</dbReference>
<feature type="domain" description="DUF4325" evidence="1">
    <location>
        <begin position="365"/>
        <end position="425"/>
    </location>
</feature>
<evidence type="ECO:0000259" key="1">
    <source>
        <dbReference type="Pfam" id="PF14213"/>
    </source>
</evidence>
<dbReference type="OrthoDB" id="9156594at2"/>
<reference evidence="2 3" key="1">
    <citation type="journal article" date="2015" name="PLoS ONE">
        <title>Rice-Infecting Pseudomonas Genomes Are Highly Accessorized and Harbor Multiple Putative Virulence Mechanisms to Cause Sheath Brown Rot.</title>
        <authorList>
            <person name="Quibod I.L."/>
            <person name="Grande G."/>
            <person name="Oreiro E.G."/>
            <person name="Borja F.N."/>
            <person name="Dossa G.S."/>
            <person name="Mauleon R."/>
            <person name="Cruz C.V."/>
            <person name="Oliva R."/>
        </authorList>
    </citation>
    <scope>NUCLEOTIDE SEQUENCE [LARGE SCALE GENOMIC DNA]</scope>
    <source>
        <strain evidence="2 3">IRRI 6609</strain>
    </source>
</reference>
<keyword evidence="2" id="KW-0418">Kinase</keyword>
<keyword evidence="3" id="KW-1185">Reference proteome</keyword>
<dbReference type="STRING" id="50340.PF66_05643"/>
<dbReference type="EMBL" id="JSYZ01000026">
    <property type="protein sequence ID" value="KPA87693.1"/>
    <property type="molecule type" value="Genomic_DNA"/>
</dbReference>
<protein>
    <submittedName>
        <fullName evidence="2">Histidine kinase</fullName>
    </submittedName>
</protein>
<proteinExistence type="predicted"/>
<dbReference type="Pfam" id="PF14213">
    <property type="entry name" value="DUF4325"/>
    <property type="match status" value="1"/>
</dbReference>
<dbReference type="Gene3D" id="3.30.565.10">
    <property type="entry name" value="Histidine kinase-like ATPase, C-terminal domain"/>
    <property type="match status" value="1"/>
</dbReference>
<evidence type="ECO:0000313" key="2">
    <source>
        <dbReference type="EMBL" id="KPA87693.1"/>
    </source>
</evidence>
<dbReference type="GO" id="GO:0016301">
    <property type="term" value="F:kinase activity"/>
    <property type="evidence" value="ECO:0007669"/>
    <property type="project" value="UniProtKB-KW"/>
</dbReference>
<dbReference type="AlphaFoldDB" id="A0A0N0E1G9"/>
<organism evidence="2 3">
    <name type="scientific">Pseudomonas asplenii</name>
    <dbReference type="NCBI Taxonomy" id="53407"/>
    <lineage>
        <taxon>Bacteria</taxon>
        <taxon>Pseudomonadati</taxon>
        <taxon>Pseudomonadota</taxon>
        <taxon>Gammaproteobacteria</taxon>
        <taxon>Pseudomonadales</taxon>
        <taxon>Pseudomonadaceae</taxon>
        <taxon>Pseudomonas</taxon>
    </lineage>
</organism>
<evidence type="ECO:0000313" key="3">
    <source>
        <dbReference type="Proteomes" id="UP000037931"/>
    </source>
</evidence>
<comment type="caution">
    <text evidence="2">The sequence shown here is derived from an EMBL/GenBank/DDBJ whole genome shotgun (WGS) entry which is preliminary data.</text>
</comment>
<gene>
    <name evidence="2" type="ORF">PF66_05643</name>
</gene>
<name>A0A0N0E1G9_9PSED</name>
<keyword evidence="2" id="KW-0808">Transferase</keyword>
<accession>A0A0N0E1G9</accession>
<dbReference type="RefSeq" id="WP_081009926.1">
    <property type="nucleotide sequence ID" value="NZ_JSYZ01000026.1"/>
</dbReference>
<sequence>MKSMRDQLYGIKRKIKKDSKVTLVLPSEFTFNRSEIKHFDQVLSVFNWKLRNVPVEIDFRSCSSANYQAASLLILYCWRLKQQGCTVSILLENEADPNGSRVWRMLGAQGLFAVCTDPKVNFNSNEHKPLFAIRNSDDFKSALKSMDDFTLNFGVEYQKTLRYVISELLYNVHEHGASDFHWKGKRYPTPSLLQFTWYERANELHFIVGDIGIGIKNHISKAYPGISTDEEAIRLAIQPEISGTFTTKDPYETRNNAGMGLFISSNILKKLRGDMHIISGRGAVHISPTDTTAKTLETTWPGTFVLVTVRLDRGTEFALDAMMSEFRDHAKAEIAARTNAATTQQLYVGMYNYFGKNADLKSEAIRYRDKYIIHALSEGKSLLLDFVDVDSSTHSFLNALLATPIRRLGLIAYKKIRIINATNEIRETIDYILDDNTSDGVAPNSNHEE</sequence>
<dbReference type="Proteomes" id="UP000037931">
    <property type="component" value="Unassembled WGS sequence"/>
</dbReference>
<dbReference type="InterPro" id="IPR025474">
    <property type="entry name" value="DUF4325"/>
</dbReference>
<dbReference type="InterPro" id="IPR036890">
    <property type="entry name" value="HATPase_C_sf"/>
</dbReference>
<dbReference type="PATRIC" id="fig|50340.43.peg.3362"/>